<evidence type="ECO:0000313" key="2">
    <source>
        <dbReference type="EMBL" id="ATB29438.1"/>
    </source>
</evidence>
<dbReference type="EMBL" id="CP022163">
    <property type="protein sequence ID" value="ATB29438.1"/>
    <property type="molecule type" value="Genomic_DNA"/>
</dbReference>
<keyword evidence="3" id="KW-1185">Reference proteome</keyword>
<dbReference type="KEGG" id="mbd:MEBOL_002887"/>
<keyword evidence="1" id="KW-1133">Transmembrane helix</keyword>
<feature type="transmembrane region" description="Helical" evidence="1">
    <location>
        <begin position="132"/>
        <end position="153"/>
    </location>
</feature>
<evidence type="ECO:0000313" key="3">
    <source>
        <dbReference type="Proteomes" id="UP000217289"/>
    </source>
</evidence>
<dbReference type="AlphaFoldDB" id="A0A250IDY4"/>
<dbReference type="OrthoDB" id="5522435at2"/>
<name>A0A250IDY4_9BACT</name>
<protein>
    <submittedName>
        <fullName evidence="2">Uncharacterized protein</fullName>
    </submittedName>
</protein>
<sequence length="175" mass="19326">MVDDKSVEGTRHGAFLIRECIETVPGLGSIYTAHHVDTGAPALVMLGPKGAIWSPEGAWELGFSGGRDGKVRMKIYKSPPSAQHEDLKRLMDLATDMVRSVEKNPRLQAHFEEAARLQRSWRFRVRRAWRSWWVRAALILALLGLGLGVGYLLSTQMEPAPGDELPGEDAPALAE</sequence>
<dbReference type="Proteomes" id="UP000217289">
    <property type="component" value="Chromosome"/>
</dbReference>
<accession>A0A250IDY4</accession>
<dbReference type="RefSeq" id="WP_095978002.1">
    <property type="nucleotide sequence ID" value="NZ_CP022163.1"/>
</dbReference>
<proteinExistence type="predicted"/>
<reference evidence="2 3" key="1">
    <citation type="submission" date="2017-06" db="EMBL/GenBank/DDBJ databases">
        <authorList>
            <person name="Kim H.J."/>
            <person name="Triplett B.A."/>
        </authorList>
    </citation>
    <scope>NUCLEOTIDE SEQUENCE [LARGE SCALE GENOMIC DNA]</scope>
    <source>
        <strain evidence="2 3">DSM 14713</strain>
    </source>
</reference>
<keyword evidence="1" id="KW-0472">Membrane</keyword>
<keyword evidence="1" id="KW-0812">Transmembrane</keyword>
<organism evidence="2 3">
    <name type="scientific">Melittangium boletus DSM 14713</name>
    <dbReference type="NCBI Taxonomy" id="1294270"/>
    <lineage>
        <taxon>Bacteria</taxon>
        <taxon>Pseudomonadati</taxon>
        <taxon>Myxococcota</taxon>
        <taxon>Myxococcia</taxon>
        <taxon>Myxococcales</taxon>
        <taxon>Cystobacterineae</taxon>
        <taxon>Archangiaceae</taxon>
        <taxon>Melittangium</taxon>
    </lineage>
</organism>
<gene>
    <name evidence="2" type="ORF">MEBOL_002887</name>
</gene>
<evidence type="ECO:0000256" key="1">
    <source>
        <dbReference type="SAM" id="Phobius"/>
    </source>
</evidence>